<dbReference type="Pfam" id="PF05670">
    <property type="entry name" value="NFACT-R_1"/>
    <property type="match status" value="1"/>
</dbReference>
<comment type="subunit">
    <text evidence="5">Associates with stalled 50S ribosomal subunits. Binds to RqcP.</text>
</comment>
<dbReference type="RefSeq" id="WP_134216539.1">
    <property type="nucleotide sequence ID" value="NZ_QFGA01000002.1"/>
</dbReference>
<comment type="caution">
    <text evidence="7">The sequence shown here is derived from an EMBL/GenBank/DDBJ whole genome shotgun (WGS) entry which is preliminary data.</text>
</comment>
<dbReference type="FunFam" id="2.30.310.10:FF:000004">
    <property type="entry name" value="Fibronectin-binding protein A"/>
    <property type="match status" value="1"/>
</dbReference>
<accession>A0A4Y7R9X9</accession>
<organism evidence="7 8">
    <name type="scientific">Pelotomaculum schinkii</name>
    <dbReference type="NCBI Taxonomy" id="78350"/>
    <lineage>
        <taxon>Bacteria</taxon>
        <taxon>Bacillati</taxon>
        <taxon>Bacillota</taxon>
        <taxon>Clostridia</taxon>
        <taxon>Eubacteriales</taxon>
        <taxon>Desulfotomaculaceae</taxon>
        <taxon>Pelotomaculum</taxon>
    </lineage>
</organism>
<proteinExistence type="inferred from homology"/>
<evidence type="ECO:0000256" key="4">
    <source>
        <dbReference type="ARBA" id="ARBA00022917"/>
    </source>
</evidence>
<keyword evidence="1 5" id="KW-0820">tRNA-binding</keyword>
<dbReference type="Pfam" id="PF05833">
    <property type="entry name" value="NFACT_N"/>
    <property type="match status" value="1"/>
</dbReference>
<dbReference type="HAMAP" id="MF_00844_B">
    <property type="entry name" value="RqcH_B"/>
    <property type="match status" value="1"/>
</dbReference>
<reference evidence="7 8" key="1">
    <citation type="journal article" date="2018" name="Environ. Microbiol.">
        <title>Novel energy conservation strategies and behaviour of Pelotomaculum schinkii driving syntrophic propionate catabolism.</title>
        <authorList>
            <person name="Hidalgo-Ahumada C.A.P."/>
            <person name="Nobu M.K."/>
            <person name="Narihiro T."/>
            <person name="Tamaki H."/>
            <person name="Liu W.T."/>
            <person name="Kamagata Y."/>
            <person name="Stams A.J.M."/>
            <person name="Imachi H."/>
            <person name="Sousa D.Z."/>
        </authorList>
    </citation>
    <scope>NUCLEOTIDE SEQUENCE [LARGE SCALE GENOMIC DNA]</scope>
    <source>
        <strain evidence="7 8">HH</strain>
    </source>
</reference>
<evidence type="ECO:0000256" key="5">
    <source>
        <dbReference type="HAMAP-Rule" id="MF_00844"/>
    </source>
</evidence>
<comment type="similarity">
    <text evidence="5">Belongs to the NEMF family.</text>
</comment>
<protein>
    <recommendedName>
        <fullName evidence="5">Rqc2 homolog RqcH</fullName>
        <shortName evidence="5">RqcH</shortName>
    </recommendedName>
</protein>
<evidence type="ECO:0000256" key="1">
    <source>
        <dbReference type="ARBA" id="ARBA00022555"/>
    </source>
</evidence>
<sequence length="597" mass="67394">MPFDGLVLAAVRQELEVRFLGARIEKIYQPERDELALILHQPGLRQRLLLSAHARDARVHLTATAKENPVSAPLFCMVLRKHLEGGRILAFEQPGLERVLIIKIESRDELGRLSEKHLVCEIMGKHSNIILLDPDSRIILDGIRRYSHSVSRYREVLPGRDYLPPPAQGKLNPLALDEDGFRQICLDAPLETTLPNLLQKRLEGLSPVTCREIVHRANLPLDLPLDQCGDYDLRALWTALCTIIIPARKGEFEPCLLTGKKREPLDFAAIDLSHTGKNSKYNGMNALLDFFFTARSHQQKFSLQKNVVTGLLNKEITRLAKKVSIYNESMDDTAGADRLRLYGELLTANLYRLDKGIAEARLENYYDPSCPLVTVPLDPQLTPLENCRVYFKKYVKAKHTRAAVESRLALAREELSYLEGVKTTVEQAGSQAELDEIRQELTEQGYLKMPVPRPGTKKNKKERLIPKPHSFRSSDGFTVFVGKNNKQNDYLTLKMAVQDDLWLHTKDIHGAHVIIRAEGREIPARTLEEAAGLAAFFSKGRSSTKVAVDYTLVKHVHKPKGARPGMVIYEHQKTIMAAPDEDKVEMLRAPEPDQSQA</sequence>
<dbReference type="InterPro" id="IPR008532">
    <property type="entry name" value="NFACT_RNA-bd"/>
</dbReference>
<dbReference type="Proteomes" id="UP000298324">
    <property type="component" value="Unassembled WGS sequence"/>
</dbReference>
<dbReference type="InterPro" id="IPR051608">
    <property type="entry name" value="RQC_Subunit_NEMF"/>
</dbReference>
<dbReference type="GO" id="GO:0000049">
    <property type="term" value="F:tRNA binding"/>
    <property type="evidence" value="ECO:0007669"/>
    <property type="project" value="UniProtKB-UniRule"/>
</dbReference>
<dbReference type="GO" id="GO:0072344">
    <property type="term" value="P:rescue of stalled ribosome"/>
    <property type="evidence" value="ECO:0007669"/>
    <property type="project" value="UniProtKB-UniRule"/>
</dbReference>
<name>A0A4Y7R9X9_9FIRM</name>
<keyword evidence="8" id="KW-1185">Reference proteome</keyword>
<dbReference type="PANTHER" id="PTHR15239">
    <property type="entry name" value="NUCLEAR EXPORT MEDIATOR FACTOR NEMF"/>
    <property type="match status" value="1"/>
</dbReference>
<dbReference type="InterPro" id="IPR043682">
    <property type="entry name" value="RqcH_bacterial"/>
</dbReference>
<gene>
    <name evidence="5" type="primary">rqcH</name>
    <name evidence="7" type="ORF">Psch_02795</name>
</gene>
<evidence type="ECO:0000313" key="7">
    <source>
        <dbReference type="EMBL" id="TEB05754.1"/>
    </source>
</evidence>
<dbReference type="Gene3D" id="2.30.310.10">
    <property type="entry name" value="ibrinogen binding protein from staphylococcus aureus domain"/>
    <property type="match status" value="1"/>
</dbReference>
<dbReference type="GO" id="GO:0019843">
    <property type="term" value="F:rRNA binding"/>
    <property type="evidence" value="ECO:0007669"/>
    <property type="project" value="UniProtKB-UniRule"/>
</dbReference>
<keyword evidence="2 5" id="KW-0699">rRNA-binding</keyword>
<feature type="domain" description="NFACT RNA-binding" evidence="6">
    <location>
        <begin position="467"/>
        <end position="561"/>
    </location>
</feature>
<keyword evidence="4 5" id="KW-0648">Protein biosynthesis</keyword>
<evidence type="ECO:0000256" key="3">
    <source>
        <dbReference type="ARBA" id="ARBA00022884"/>
    </source>
</evidence>
<dbReference type="GO" id="GO:1990112">
    <property type="term" value="C:RQC complex"/>
    <property type="evidence" value="ECO:0007669"/>
    <property type="project" value="TreeGrafter"/>
</dbReference>
<evidence type="ECO:0000259" key="6">
    <source>
        <dbReference type="Pfam" id="PF05670"/>
    </source>
</evidence>
<dbReference type="EMBL" id="QFGA01000002">
    <property type="protein sequence ID" value="TEB05754.1"/>
    <property type="molecule type" value="Genomic_DNA"/>
</dbReference>
<comment type="function">
    <text evidence="5">Key component of the ribosome quality control system (RQC), a ribosome-associated complex that mediates the extraction of incompletely synthesized nascent chains from stalled ribosomes and their subsequent degradation. RqcH recruits Ala-charged tRNA, and with RqcP directs the elongation of stalled nascent chains on 50S ribosomal subunits, leading to non-templated C-terminal alanine extensions (Ala tail). The Ala tail promotes nascent chain degradation. May add between 1 and at least 8 Ala residues. Binds to stalled 50S ribosomal subunits.</text>
</comment>
<keyword evidence="3 5" id="KW-0694">RNA-binding</keyword>
<dbReference type="GO" id="GO:0043023">
    <property type="term" value="F:ribosomal large subunit binding"/>
    <property type="evidence" value="ECO:0007669"/>
    <property type="project" value="UniProtKB-UniRule"/>
</dbReference>
<dbReference type="PANTHER" id="PTHR15239:SF6">
    <property type="entry name" value="RIBOSOME QUALITY CONTROL COMPLEX SUBUNIT NEMF"/>
    <property type="match status" value="1"/>
</dbReference>
<evidence type="ECO:0000313" key="8">
    <source>
        <dbReference type="Proteomes" id="UP000298324"/>
    </source>
</evidence>
<dbReference type="AlphaFoldDB" id="A0A4Y7R9X9"/>
<evidence type="ECO:0000256" key="2">
    <source>
        <dbReference type="ARBA" id="ARBA00022730"/>
    </source>
</evidence>